<keyword evidence="2" id="KW-1185">Reference proteome</keyword>
<protein>
    <submittedName>
        <fullName evidence="1">Jg1183 protein</fullName>
    </submittedName>
</protein>
<proteinExistence type="predicted"/>
<reference evidence="1" key="1">
    <citation type="submission" date="2022-03" db="EMBL/GenBank/DDBJ databases">
        <authorList>
            <person name="Lindestad O."/>
        </authorList>
    </citation>
    <scope>NUCLEOTIDE SEQUENCE</scope>
</reference>
<name>A0A8S4QEM8_9NEOP</name>
<sequence length="120" mass="13311">MDTGQALKLDTEARDPFQGNLENNLRYLSMASNSVFPNRRLKCQQQNKYHHHLHLSSAALGGVGLVKQMSPSKAFRSSFLTTPTSKTLMFLSILSLNCPKPQLRSISPSNFSTIDFLGAL</sequence>
<organism evidence="1 2">
    <name type="scientific">Pararge aegeria aegeria</name>
    <dbReference type="NCBI Taxonomy" id="348720"/>
    <lineage>
        <taxon>Eukaryota</taxon>
        <taxon>Metazoa</taxon>
        <taxon>Ecdysozoa</taxon>
        <taxon>Arthropoda</taxon>
        <taxon>Hexapoda</taxon>
        <taxon>Insecta</taxon>
        <taxon>Pterygota</taxon>
        <taxon>Neoptera</taxon>
        <taxon>Endopterygota</taxon>
        <taxon>Lepidoptera</taxon>
        <taxon>Glossata</taxon>
        <taxon>Ditrysia</taxon>
        <taxon>Papilionoidea</taxon>
        <taxon>Nymphalidae</taxon>
        <taxon>Satyrinae</taxon>
        <taxon>Satyrini</taxon>
        <taxon>Parargina</taxon>
        <taxon>Pararge</taxon>
    </lineage>
</organism>
<dbReference type="EMBL" id="CAKXAJ010002854">
    <property type="protein sequence ID" value="CAH2208262.1"/>
    <property type="molecule type" value="Genomic_DNA"/>
</dbReference>
<gene>
    <name evidence="1" type="primary">jg1183</name>
    <name evidence="1" type="ORF">PAEG_LOCUS878</name>
</gene>
<accession>A0A8S4QEM8</accession>
<dbReference type="Proteomes" id="UP000838756">
    <property type="component" value="Unassembled WGS sequence"/>
</dbReference>
<evidence type="ECO:0000313" key="1">
    <source>
        <dbReference type="EMBL" id="CAH2208262.1"/>
    </source>
</evidence>
<dbReference type="AlphaFoldDB" id="A0A8S4QEM8"/>
<comment type="caution">
    <text evidence="1">The sequence shown here is derived from an EMBL/GenBank/DDBJ whole genome shotgun (WGS) entry which is preliminary data.</text>
</comment>
<evidence type="ECO:0000313" key="2">
    <source>
        <dbReference type="Proteomes" id="UP000838756"/>
    </source>
</evidence>